<evidence type="ECO:0000259" key="4">
    <source>
        <dbReference type="Pfam" id="PF20981"/>
    </source>
</evidence>
<dbReference type="GO" id="GO:0000244">
    <property type="term" value="P:spliceosomal tri-snRNP complex assembly"/>
    <property type="evidence" value="ECO:0007669"/>
    <property type="project" value="TreeGrafter"/>
</dbReference>
<dbReference type="CDD" id="cd13778">
    <property type="entry name" value="Aar2_C"/>
    <property type="match status" value="1"/>
</dbReference>
<dbReference type="PANTHER" id="PTHR12689">
    <property type="entry name" value="A1 CISTRON SPLICING FACTOR AAR2-RELATED"/>
    <property type="match status" value="1"/>
</dbReference>
<dbReference type="PANTHER" id="PTHR12689:SF4">
    <property type="entry name" value="PROTEIN AAR2 HOMOLOG"/>
    <property type="match status" value="1"/>
</dbReference>
<dbReference type="SUPFAM" id="SSF63829">
    <property type="entry name" value="Calcium-dependent phosphotriesterase"/>
    <property type="match status" value="1"/>
</dbReference>
<dbReference type="Proteomes" id="UP000000759">
    <property type="component" value="Chromosome 7"/>
</dbReference>
<dbReference type="eggNOG" id="ENOG502S0CC">
    <property type="taxonomic scope" value="Eukaryota"/>
</dbReference>
<dbReference type="Gene3D" id="2.60.34.20">
    <property type="match status" value="1"/>
</dbReference>
<dbReference type="InterPro" id="IPR033648">
    <property type="entry name" value="AAR2_C"/>
</dbReference>
<evidence type="ECO:0000313" key="6">
    <source>
        <dbReference type="Proteomes" id="UP000000759"/>
    </source>
</evidence>
<dbReference type="Gene3D" id="1.25.40.550">
    <property type="entry name" value="Aar2, C-terminal domain-like"/>
    <property type="match status" value="1"/>
</dbReference>
<dbReference type="InterPro" id="IPR038514">
    <property type="entry name" value="AAR2_C_sf"/>
</dbReference>
<dbReference type="OrthoDB" id="44419at2759"/>
<feature type="domain" description="AAR2 N-terminal" evidence="4">
    <location>
        <begin position="9"/>
        <end position="151"/>
    </location>
</feature>
<dbReference type="InterPro" id="IPR038516">
    <property type="entry name" value="AAR2_N_sf"/>
</dbReference>
<feature type="compositionally biased region" description="Low complexity" evidence="2">
    <location>
        <begin position="360"/>
        <end position="369"/>
    </location>
</feature>
<dbReference type="EMBL" id="CM000610">
    <property type="protein sequence ID" value="EEC48601.1"/>
    <property type="molecule type" value="Genomic_DNA"/>
</dbReference>
<dbReference type="Pfam" id="PF05282">
    <property type="entry name" value="AAR2"/>
    <property type="match status" value="1"/>
</dbReference>
<dbReference type="SUPFAM" id="SSF51197">
    <property type="entry name" value="Clavaminate synthase-like"/>
    <property type="match status" value="1"/>
</dbReference>
<feature type="region of interest" description="Disordered" evidence="2">
    <location>
        <begin position="360"/>
        <end position="379"/>
    </location>
</feature>
<dbReference type="KEGG" id="pti:PHATRDRAFT_45473"/>
<reference evidence="6" key="2">
    <citation type="submission" date="2008-08" db="EMBL/GenBank/DDBJ databases">
        <authorList>
            <consortium name="Diatom Consortium"/>
            <person name="Grigoriev I."/>
            <person name="Grimwood J."/>
            <person name="Kuo A."/>
            <person name="Otillar R.P."/>
            <person name="Salamov A."/>
            <person name="Detter J.C."/>
            <person name="Lindquist E."/>
            <person name="Shapiro H."/>
            <person name="Lucas S."/>
            <person name="Glavina del Rio T."/>
            <person name="Pitluck S."/>
            <person name="Rokhsar D."/>
            <person name="Bowler C."/>
        </authorList>
    </citation>
    <scope>GENOME REANNOTATION</scope>
    <source>
        <strain evidence="6">CCAP 1055/1</strain>
    </source>
</reference>
<dbReference type="AlphaFoldDB" id="B7FXT8"/>
<dbReference type="CDD" id="cd13777">
    <property type="entry name" value="Aar2_N"/>
    <property type="match status" value="1"/>
</dbReference>
<keyword evidence="6" id="KW-1185">Reference proteome</keyword>
<evidence type="ECO:0000259" key="3">
    <source>
        <dbReference type="Pfam" id="PF05282"/>
    </source>
</evidence>
<dbReference type="Gene3D" id="2.60.120.620">
    <property type="entry name" value="q2cbj1_9rhob like domain"/>
    <property type="match status" value="1"/>
</dbReference>
<evidence type="ECO:0000256" key="1">
    <source>
        <dbReference type="ARBA" id="ARBA00006281"/>
    </source>
</evidence>
<dbReference type="RefSeq" id="XP_002179615.1">
    <property type="nucleotide sequence ID" value="XM_002179579.1"/>
</dbReference>
<accession>B7FXT8</accession>
<sequence>MNILAPRGNIIALLGLPRGSVISLDGQTVALKRDDFVGFSNVPASDSCHFVTIRATSKTSTTSDFPAQLAAAVTVAYMTWDNDLIRKFDPQTEEMSSVPADTCTTDNLLHRIETRHIDGQSLISYPQLLNDEKEKDWVLLTNHVSKRLLQKRHIGTNDKIVPGLWDEQENEAIDGTPIHYPIIPILAPHASRHAATKRYLANLSPSARTKLYTHESPSDSIFERVLLEKYDNDSGLLLGDIQLAYVVFLHLHCFVSFEHWRDMIVMLSLLSEKVFANDRMKRFPNKLIQVLKSQLMVIGEDLIENSDLFDDNDLSPAMQRLIAILMKVVKDGEGQALLSRLWAMLRTRFPMFTDNEFHLSSNYSSGTNNEETEESDEDRPVLVASEEVQASLARSQGARLSTGIAFEPVFMKTELQEAYPLLLAAVMPHEDILMTCARALDEATDVSLVREAAAYLEQVELQRHTTRIEFIVHWYRNWTLFYLVFLQAAMAQVDFVKDAKEIRSYLKTEEDAFVTDGIHGLIRGSSSIARLIRNALHTDGYFVLHSILTTRECQQAVDRMWDFVHDTSAGSVQREQDETWASWPCDEPIDRCNSVETFNVNGAGWLLGDLREQLAERVFEDLFGTSELHSSKEGFVFGRPNHVAADGNSDMSFTRNSDVTIRSVVALEDAGAAKGGFSFFPASFRASLEECLDKKPEIVNLKKGDVLLWRSDLLHALIPPSQPTLQFQTLALVSMQPASRTPVYLRSLKMEAYKQRRSGSHCVHEENWSRNSGIGRPYFRCSPPLLTRRQAELYGLISYTSCDEAWKEEKKRAMVCGVRFQDEFEAHTFPTARPCSAVLDYLTTNNPGDMMGKDKYLGGVASPCGKYVYGVPGSARRVLRIHVEDGNMDCIGPSFEGKFKWLRGVDVPAESMMDKRYPQGCCLALPCNHSSILKINPSTDEVYSFGQDTIKGCGSDDWLYHGGNLASNGWIYAIPANAKQVLKFHPVTDKVYLIGPNFPGRCKWFGGILGSDGCVYGIPHNQTGVLKIDPSTDQVAILYHDSGKPLPDGRWKWHGGIRAGDKIYGFPNNSDNILVINCRLKQVYTIGDSSILRSGRHRVNNDNRYKYLGGALTSDGGFAYLFPCDAERVLRINCDTDDLALVGPFLLEGENKFQNGFAARDGCLYGIPQRSSGVLKITPSSNPSEEDHVDIVYCGDDMIGCKDKFEGGVLGLDGRLYCIPLRQTHV</sequence>
<gene>
    <name evidence="5" type="ORF">PHATRDRAFT_45473</name>
</gene>
<protein>
    <submittedName>
        <fullName evidence="5">Uncharacterized protein</fullName>
    </submittedName>
</protein>
<dbReference type="InterPro" id="IPR007946">
    <property type="entry name" value="AAR2"/>
</dbReference>
<dbReference type="PaxDb" id="2850-Phatr45473"/>
<evidence type="ECO:0000256" key="2">
    <source>
        <dbReference type="SAM" id="MobiDB-lite"/>
    </source>
</evidence>
<dbReference type="InterPro" id="IPR033647">
    <property type="entry name" value="Aar2_N"/>
</dbReference>
<feature type="domain" description="AAR2 C-terminal" evidence="3">
    <location>
        <begin position="200"/>
        <end position="348"/>
    </location>
</feature>
<reference evidence="5 6" key="1">
    <citation type="journal article" date="2008" name="Nature">
        <title>The Phaeodactylum genome reveals the evolutionary history of diatom genomes.</title>
        <authorList>
            <person name="Bowler C."/>
            <person name="Allen A.E."/>
            <person name="Badger J.H."/>
            <person name="Grimwood J."/>
            <person name="Jabbari K."/>
            <person name="Kuo A."/>
            <person name="Maheswari U."/>
            <person name="Martens C."/>
            <person name="Maumus F."/>
            <person name="Otillar R.P."/>
            <person name="Rayko E."/>
            <person name="Salamov A."/>
            <person name="Vandepoele K."/>
            <person name="Beszteri B."/>
            <person name="Gruber A."/>
            <person name="Heijde M."/>
            <person name="Katinka M."/>
            <person name="Mock T."/>
            <person name="Valentin K."/>
            <person name="Verret F."/>
            <person name="Berges J.A."/>
            <person name="Brownlee C."/>
            <person name="Cadoret J.P."/>
            <person name="Chiovitti A."/>
            <person name="Choi C.J."/>
            <person name="Coesel S."/>
            <person name="De Martino A."/>
            <person name="Detter J.C."/>
            <person name="Durkin C."/>
            <person name="Falciatore A."/>
            <person name="Fournet J."/>
            <person name="Haruta M."/>
            <person name="Huysman M.J."/>
            <person name="Jenkins B.D."/>
            <person name="Jiroutova K."/>
            <person name="Jorgensen R.E."/>
            <person name="Joubert Y."/>
            <person name="Kaplan A."/>
            <person name="Kroger N."/>
            <person name="Kroth P.G."/>
            <person name="La Roche J."/>
            <person name="Lindquist E."/>
            <person name="Lommer M."/>
            <person name="Martin-Jezequel V."/>
            <person name="Lopez P.J."/>
            <person name="Lucas S."/>
            <person name="Mangogna M."/>
            <person name="McGinnis K."/>
            <person name="Medlin L.K."/>
            <person name="Montsant A."/>
            <person name="Oudot-Le Secq M.P."/>
            <person name="Napoli C."/>
            <person name="Obornik M."/>
            <person name="Parker M.S."/>
            <person name="Petit J.L."/>
            <person name="Porcel B.M."/>
            <person name="Poulsen N."/>
            <person name="Robison M."/>
            <person name="Rychlewski L."/>
            <person name="Rynearson T.A."/>
            <person name="Schmutz J."/>
            <person name="Shapiro H."/>
            <person name="Siaut M."/>
            <person name="Stanley M."/>
            <person name="Sussman M.R."/>
            <person name="Taylor A.R."/>
            <person name="Vardi A."/>
            <person name="von Dassow P."/>
            <person name="Vyverman W."/>
            <person name="Willis A."/>
            <person name="Wyrwicz L.S."/>
            <person name="Rokhsar D.S."/>
            <person name="Weissenbach J."/>
            <person name="Armbrust E.V."/>
            <person name="Green B.R."/>
            <person name="Van de Peer Y."/>
            <person name="Grigoriev I.V."/>
        </authorList>
    </citation>
    <scope>NUCLEOTIDE SEQUENCE [LARGE SCALE GENOMIC DNA]</scope>
    <source>
        <strain evidence="5 6">CCAP 1055/1</strain>
    </source>
</reference>
<dbReference type="GeneID" id="7200571"/>
<name>B7FXT8_PHATC</name>
<evidence type="ECO:0000313" key="5">
    <source>
        <dbReference type="EMBL" id="EEC48601.1"/>
    </source>
</evidence>
<dbReference type="HOGENOM" id="CLU_267113_0_0_1"/>
<proteinExistence type="inferred from homology"/>
<comment type="similarity">
    <text evidence="1">Belongs to the AAR2 family.</text>
</comment>
<organism evidence="5 6">
    <name type="scientific">Phaeodactylum tricornutum (strain CCAP 1055/1)</name>
    <dbReference type="NCBI Taxonomy" id="556484"/>
    <lineage>
        <taxon>Eukaryota</taxon>
        <taxon>Sar</taxon>
        <taxon>Stramenopiles</taxon>
        <taxon>Ochrophyta</taxon>
        <taxon>Bacillariophyta</taxon>
        <taxon>Bacillariophyceae</taxon>
        <taxon>Bacillariophycidae</taxon>
        <taxon>Naviculales</taxon>
        <taxon>Phaeodactylaceae</taxon>
        <taxon>Phaeodactylum</taxon>
    </lineage>
</organism>
<dbReference type="Pfam" id="PF20981">
    <property type="entry name" value="AAR2_1st"/>
    <property type="match status" value="1"/>
</dbReference>
<dbReference type="InParanoid" id="B7FXT8"/>